<dbReference type="AlphaFoldDB" id="A0AAP0QU52"/>
<reference evidence="1 2" key="1">
    <citation type="submission" date="2024-05" db="EMBL/GenBank/DDBJ databases">
        <title>Haplotype-resolved chromosome-level genome assembly of Huyou (Citrus changshanensis).</title>
        <authorList>
            <person name="Miao C."/>
            <person name="Chen W."/>
            <person name="Wu Y."/>
            <person name="Wang L."/>
            <person name="Zhao S."/>
            <person name="Grierson D."/>
            <person name="Xu C."/>
            <person name="Chen K."/>
        </authorList>
    </citation>
    <scope>NUCLEOTIDE SEQUENCE [LARGE SCALE GENOMIC DNA]</scope>
    <source>
        <strain evidence="1">01-14</strain>
        <tissue evidence="1">Leaf</tissue>
    </source>
</reference>
<protein>
    <submittedName>
        <fullName evidence="1">Uncharacterized protein</fullName>
    </submittedName>
</protein>
<organism evidence="1 2">
    <name type="scientific">Citrus x changshan-huyou</name>
    <dbReference type="NCBI Taxonomy" id="2935761"/>
    <lineage>
        <taxon>Eukaryota</taxon>
        <taxon>Viridiplantae</taxon>
        <taxon>Streptophyta</taxon>
        <taxon>Embryophyta</taxon>
        <taxon>Tracheophyta</taxon>
        <taxon>Spermatophyta</taxon>
        <taxon>Magnoliopsida</taxon>
        <taxon>eudicotyledons</taxon>
        <taxon>Gunneridae</taxon>
        <taxon>Pentapetalae</taxon>
        <taxon>rosids</taxon>
        <taxon>malvids</taxon>
        <taxon>Sapindales</taxon>
        <taxon>Rutaceae</taxon>
        <taxon>Aurantioideae</taxon>
        <taxon>Citrus</taxon>
    </lineage>
</organism>
<evidence type="ECO:0000313" key="2">
    <source>
        <dbReference type="Proteomes" id="UP001428341"/>
    </source>
</evidence>
<accession>A0AAP0QU52</accession>
<comment type="caution">
    <text evidence="1">The sequence shown here is derived from an EMBL/GenBank/DDBJ whole genome shotgun (WGS) entry which is preliminary data.</text>
</comment>
<evidence type="ECO:0000313" key="1">
    <source>
        <dbReference type="EMBL" id="KAK9208393.1"/>
    </source>
</evidence>
<dbReference type="Proteomes" id="UP001428341">
    <property type="component" value="Unassembled WGS sequence"/>
</dbReference>
<gene>
    <name evidence="1" type="ORF">WN944_000747</name>
</gene>
<name>A0AAP0QU52_9ROSI</name>
<sequence>MQGVVTWRMLLTEKEPEVHSGMVVWSGGRSRVAVGLMRLIRPQFSNNLEREWTARQKESYFVLYDLHLTVEGFF</sequence>
<proteinExistence type="predicted"/>
<keyword evidence="2" id="KW-1185">Reference proteome</keyword>
<dbReference type="EMBL" id="JBCGBO010000004">
    <property type="protein sequence ID" value="KAK9208393.1"/>
    <property type="molecule type" value="Genomic_DNA"/>
</dbReference>